<evidence type="ECO:0000256" key="4">
    <source>
        <dbReference type="ARBA" id="ARBA00025742"/>
    </source>
</evidence>
<dbReference type="PATRIC" id="fig|1232189.3.peg.963"/>
<evidence type="ECO:0000256" key="1">
    <source>
        <dbReference type="ARBA" id="ARBA00022723"/>
    </source>
</evidence>
<reference evidence="6 7" key="1">
    <citation type="submission" date="2012-10" db="EMBL/GenBank/DDBJ databases">
        <authorList>
            <person name="Strain E.A."/>
            <person name="Brown E."/>
            <person name="Allard M.W."/>
            <person name="Gonzalez-Escalona N."/>
            <person name="Timme R."/>
        </authorList>
    </citation>
    <scope>NUCLEOTIDE SEQUENCE [LARGE SCALE GENOMIC DNA]</scope>
    <source>
        <strain evidence="6 7">CFSAN001627</strain>
    </source>
</reference>
<evidence type="ECO:0000256" key="2">
    <source>
        <dbReference type="ARBA" id="ARBA00022801"/>
    </source>
</evidence>
<dbReference type="GO" id="GO:0016787">
    <property type="term" value="F:hydrolase activity"/>
    <property type="evidence" value="ECO:0007669"/>
    <property type="project" value="UniProtKB-KW"/>
</dbReference>
<sequence length="477" mass="55573">MYCKKLKSIVSRIESIRLNINNEFIHRFDKWINENTTDRERLRLSPIKMANEMGITQELSMKFFNIGKEVKLFKAVAFYTCQCGEHFQIFSFSETQCINGCEVDIMKNKDKVFIYFELLDEVEELENTFGNIYPIDYITSEDLGSFNGTYDEYELVIGEEGAKKLLDDSVYNLEYKEISIIHISDLHFGSSYNTGIDNKAGLSGINNMKPDLFNQFCKKVRTISPNYLMISGDVTSRNEEEGFEEFNKKVANLGIDNEKIYIVPGNHECDRSKKSEQGQFALFSSYTTLYKTNFSKENYILDEGSKLFIYGFNSVNYRNDNGYELFYIKSEEFEKLEKTYDILNKEYTDFNKYTKIALLHNNLIPHSNVEVKEYAEVLNTYFIKYKLVDLGFNLVCSGHKHEEVIEKHTVYKENEENEIILASVPSLCGNVYNGKNGFHVIKILTDDKFKVNKVILEKYETTNLHEFQLKGEIKINL</sequence>
<evidence type="ECO:0000256" key="3">
    <source>
        <dbReference type="ARBA" id="ARBA00023004"/>
    </source>
</evidence>
<dbReference type="InterPro" id="IPR004843">
    <property type="entry name" value="Calcineurin-like_PHP"/>
</dbReference>
<dbReference type="EMBL" id="AMXI01000338">
    <property type="protein sequence ID" value="EKN42562.1"/>
    <property type="molecule type" value="Genomic_DNA"/>
</dbReference>
<keyword evidence="3" id="KW-0408">Iron</keyword>
<dbReference type="PANTHER" id="PTHR42988:SF2">
    <property type="entry name" value="CYCLIC NUCLEOTIDE PHOSPHODIESTERASE CBUA0032-RELATED"/>
    <property type="match status" value="1"/>
</dbReference>
<keyword evidence="2 6" id="KW-0378">Hydrolase</keyword>
<dbReference type="InterPro" id="IPR050884">
    <property type="entry name" value="CNP_phosphodiesterase-III"/>
</dbReference>
<evidence type="ECO:0000259" key="5">
    <source>
        <dbReference type="Pfam" id="PF00149"/>
    </source>
</evidence>
<dbReference type="Pfam" id="PF00149">
    <property type="entry name" value="Metallophos"/>
    <property type="match status" value="1"/>
</dbReference>
<accession>M1ZRZ4</accession>
<dbReference type="InterPro" id="IPR029052">
    <property type="entry name" value="Metallo-depent_PP-like"/>
</dbReference>
<comment type="caution">
    <text evidence="6">The sequence shown here is derived from an EMBL/GenBank/DDBJ whole genome shotgun (WGS) entry which is preliminary data.</text>
</comment>
<dbReference type="AlphaFoldDB" id="M1ZRZ4"/>
<evidence type="ECO:0000313" key="6">
    <source>
        <dbReference type="EMBL" id="EKN42562.1"/>
    </source>
</evidence>
<dbReference type="GO" id="GO:0046872">
    <property type="term" value="F:metal ion binding"/>
    <property type="evidence" value="ECO:0007669"/>
    <property type="project" value="UniProtKB-KW"/>
</dbReference>
<proteinExistence type="inferred from homology"/>
<reference evidence="6 7" key="2">
    <citation type="submission" date="2013-03" db="EMBL/GenBank/DDBJ databases">
        <title>Diversity in Clostridium botulinum.</title>
        <authorList>
            <person name="Timme R.E."/>
            <person name="Allard M."/>
            <person name="Luo Y."/>
            <person name="Strain E."/>
            <person name="Gonzalez-Escalona N."/>
            <person name="Brown E."/>
        </authorList>
    </citation>
    <scope>NUCLEOTIDE SEQUENCE [LARGE SCALE GENOMIC DNA]</scope>
    <source>
        <strain evidence="6 7">CFSAN001627</strain>
    </source>
</reference>
<dbReference type="SUPFAM" id="SSF56300">
    <property type="entry name" value="Metallo-dependent phosphatases"/>
    <property type="match status" value="1"/>
</dbReference>
<gene>
    <name evidence="6" type="ORF">CFSAN001627_05969</name>
</gene>
<comment type="similarity">
    <text evidence="4">Belongs to the cyclic nucleotide phosphodiesterase class-III family.</text>
</comment>
<dbReference type="PANTHER" id="PTHR42988">
    <property type="entry name" value="PHOSPHOHYDROLASE"/>
    <property type="match status" value="1"/>
</dbReference>
<keyword evidence="1" id="KW-0479">Metal-binding</keyword>
<dbReference type="Proteomes" id="UP000011944">
    <property type="component" value="Unassembled WGS sequence"/>
</dbReference>
<name>M1ZRZ4_CLOBO</name>
<protein>
    <submittedName>
        <fullName evidence="6">Putative phosphohydrolase</fullName>
    </submittedName>
</protein>
<feature type="domain" description="Calcineurin-like phosphoesterase" evidence="5">
    <location>
        <begin position="179"/>
        <end position="402"/>
    </location>
</feature>
<evidence type="ECO:0000313" key="7">
    <source>
        <dbReference type="Proteomes" id="UP000011944"/>
    </source>
</evidence>
<dbReference type="Gene3D" id="3.60.21.10">
    <property type="match status" value="1"/>
</dbReference>
<organism evidence="6 7">
    <name type="scientific">Clostridium botulinum CFSAN001627</name>
    <dbReference type="NCBI Taxonomy" id="1232189"/>
    <lineage>
        <taxon>Bacteria</taxon>
        <taxon>Bacillati</taxon>
        <taxon>Bacillota</taxon>
        <taxon>Clostridia</taxon>
        <taxon>Eubacteriales</taxon>
        <taxon>Clostridiaceae</taxon>
        <taxon>Clostridium</taxon>
    </lineage>
</organism>